<dbReference type="GO" id="GO:0003677">
    <property type="term" value="F:DNA binding"/>
    <property type="evidence" value="ECO:0007669"/>
    <property type="project" value="UniProtKB-KW"/>
</dbReference>
<keyword evidence="10" id="KW-1185">Reference proteome</keyword>
<dbReference type="InterPro" id="IPR036955">
    <property type="entry name" value="AP2/ERF_dom_sf"/>
</dbReference>
<protein>
    <submittedName>
        <fullName evidence="9">Ethylene-responsive transcription factor</fullName>
    </submittedName>
</protein>
<evidence type="ECO:0000256" key="6">
    <source>
        <dbReference type="ARBA" id="ARBA00023242"/>
    </source>
</evidence>
<keyword evidence="2" id="KW-0611">Plant defense</keyword>
<dbReference type="PROSITE" id="PS51032">
    <property type="entry name" value="AP2_ERF"/>
    <property type="match status" value="1"/>
</dbReference>
<dbReference type="InterPro" id="IPR016177">
    <property type="entry name" value="DNA-bd_dom_sf"/>
</dbReference>
<dbReference type="InterPro" id="IPR044808">
    <property type="entry name" value="ERF_plant"/>
</dbReference>
<dbReference type="AlphaFoldDB" id="A0A5A7RD24"/>
<evidence type="ECO:0000256" key="3">
    <source>
        <dbReference type="ARBA" id="ARBA00023015"/>
    </source>
</evidence>
<evidence type="ECO:0000313" key="10">
    <source>
        <dbReference type="Proteomes" id="UP000325081"/>
    </source>
</evidence>
<sequence>MIWTKAGEGIHVKKHYRGVRLRPWGKWAAEIRDPKKAARVWLGTFDTAEEAALAYDNAALKFKGSKAKLNFPERVQSGYIMSHTVAAAAASHHQLIIKDGIYTDPTTNSFPAPEISPQSDPSLLRNSFPGLEQYAQLLSSNNDDVNFPYFTRDDQSRQLGYEDYSSVSTEEIGDHLSASGSGNYFEPTNP</sequence>
<evidence type="ECO:0000313" key="9">
    <source>
        <dbReference type="EMBL" id="GER55318.1"/>
    </source>
</evidence>
<dbReference type="PRINTS" id="PR00367">
    <property type="entry name" value="ETHRSPELEMNT"/>
</dbReference>
<keyword evidence="6" id="KW-0539">Nucleus</keyword>
<evidence type="ECO:0000259" key="8">
    <source>
        <dbReference type="PROSITE" id="PS51032"/>
    </source>
</evidence>
<feature type="region of interest" description="Disordered" evidence="7">
    <location>
        <begin position="163"/>
        <end position="190"/>
    </location>
</feature>
<feature type="compositionally biased region" description="Polar residues" evidence="7">
    <location>
        <begin position="178"/>
        <end position="190"/>
    </location>
</feature>
<dbReference type="Proteomes" id="UP000325081">
    <property type="component" value="Unassembled WGS sequence"/>
</dbReference>
<evidence type="ECO:0000256" key="4">
    <source>
        <dbReference type="ARBA" id="ARBA00023125"/>
    </source>
</evidence>
<dbReference type="FunFam" id="3.30.730.10:FF:000001">
    <property type="entry name" value="Ethylene-responsive transcription factor 2"/>
    <property type="match status" value="1"/>
</dbReference>
<dbReference type="Gene3D" id="3.30.730.10">
    <property type="entry name" value="AP2/ERF domain"/>
    <property type="match status" value="1"/>
</dbReference>
<dbReference type="GO" id="GO:0003700">
    <property type="term" value="F:DNA-binding transcription factor activity"/>
    <property type="evidence" value="ECO:0007669"/>
    <property type="project" value="InterPro"/>
</dbReference>
<keyword evidence="5" id="KW-0804">Transcription</keyword>
<accession>A0A5A7RD24</accession>
<dbReference type="PANTHER" id="PTHR31190:SF167">
    <property type="entry name" value="ETHYLENE-RESPONSIVE TRANSCRIPTION FACTOR ERF112"/>
    <property type="match status" value="1"/>
</dbReference>
<dbReference type="PANTHER" id="PTHR31190">
    <property type="entry name" value="DNA-BINDING DOMAIN"/>
    <property type="match status" value="1"/>
</dbReference>
<proteinExistence type="predicted"/>
<evidence type="ECO:0000256" key="5">
    <source>
        <dbReference type="ARBA" id="ARBA00023163"/>
    </source>
</evidence>
<evidence type="ECO:0000256" key="1">
    <source>
        <dbReference type="ARBA" id="ARBA00004123"/>
    </source>
</evidence>
<dbReference type="InterPro" id="IPR001471">
    <property type="entry name" value="AP2/ERF_dom"/>
</dbReference>
<keyword evidence="3" id="KW-0805">Transcription regulation</keyword>
<comment type="caution">
    <text evidence="9">The sequence shown here is derived from an EMBL/GenBank/DDBJ whole genome shotgun (WGS) entry which is preliminary data.</text>
</comment>
<evidence type="ECO:0000256" key="2">
    <source>
        <dbReference type="ARBA" id="ARBA00022821"/>
    </source>
</evidence>
<dbReference type="SMART" id="SM00380">
    <property type="entry name" value="AP2"/>
    <property type="match status" value="1"/>
</dbReference>
<comment type="subcellular location">
    <subcellularLocation>
        <location evidence="1">Nucleus</location>
    </subcellularLocation>
</comment>
<dbReference type="GO" id="GO:0005634">
    <property type="term" value="C:nucleus"/>
    <property type="evidence" value="ECO:0007669"/>
    <property type="project" value="UniProtKB-SubCell"/>
</dbReference>
<dbReference type="GO" id="GO:0006952">
    <property type="term" value="P:defense response"/>
    <property type="evidence" value="ECO:0007669"/>
    <property type="project" value="UniProtKB-KW"/>
</dbReference>
<organism evidence="9 10">
    <name type="scientific">Striga asiatica</name>
    <name type="common">Asiatic witchweed</name>
    <name type="synonym">Buchnera asiatica</name>
    <dbReference type="NCBI Taxonomy" id="4170"/>
    <lineage>
        <taxon>Eukaryota</taxon>
        <taxon>Viridiplantae</taxon>
        <taxon>Streptophyta</taxon>
        <taxon>Embryophyta</taxon>
        <taxon>Tracheophyta</taxon>
        <taxon>Spermatophyta</taxon>
        <taxon>Magnoliopsida</taxon>
        <taxon>eudicotyledons</taxon>
        <taxon>Gunneridae</taxon>
        <taxon>Pentapetalae</taxon>
        <taxon>asterids</taxon>
        <taxon>lamiids</taxon>
        <taxon>Lamiales</taxon>
        <taxon>Orobanchaceae</taxon>
        <taxon>Buchnereae</taxon>
        <taxon>Striga</taxon>
    </lineage>
</organism>
<feature type="domain" description="AP2/ERF" evidence="8">
    <location>
        <begin position="15"/>
        <end position="72"/>
    </location>
</feature>
<evidence type="ECO:0000256" key="7">
    <source>
        <dbReference type="SAM" id="MobiDB-lite"/>
    </source>
</evidence>
<keyword evidence="4" id="KW-0238">DNA-binding</keyword>
<dbReference type="EMBL" id="BKCP01011626">
    <property type="protein sequence ID" value="GER55318.1"/>
    <property type="molecule type" value="Genomic_DNA"/>
</dbReference>
<reference evidence="10" key="1">
    <citation type="journal article" date="2019" name="Curr. Biol.">
        <title>Genome Sequence of Striga asiatica Provides Insight into the Evolution of Plant Parasitism.</title>
        <authorList>
            <person name="Yoshida S."/>
            <person name="Kim S."/>
            <person name="Wafula E.K."/>
            <person name="Tanskanen J."/>
            <person name="Kim Y.M."/>
            <person name="Honaas L."/>
            <person name="Yang Z."/>
            <person name="Spallek T."/>
            <person name="Conn C.E."/>
            <person name="Ichihashi Y."/>
            <person name="Cheong K."/>
            <person name="Cui S."/>
            <person name="Der J.P."/>
            <person name="Gundlach H."/>
            <person name="Jiao Y."/>
            <person name="Hori C."/>
            <person name="Ishida J.K."/>
            <person name="Kasahara H."/>
            <person name="Kiba T."/>
            <person name="Kim M.S."/>
            <person name="Koo N."/>
            <person name="Laohavisit A."/>
            <person name="Lee Y.H."/>
            <person name="Lumba S."/>
            <person name="McCourt P."/>
            <person name="Mortimer J.C."/>
            <person name="Mutuku J.M."/>
            <person name="Nomura T."/>
            <person name="Sasaki-Sekimoto Y."/>
            <person name="Seto Y."/>
            <person name="Wang Y."/>
            <person name="Wakatake T."/>
            <person name="Sakakibara H."/>
            <person name="Demura T."/>
            <person name="Yamaguchi S."/>
            <person name="Yoneyama K."/>
            <person name="Manabe R.I."/>
            <person name="Nelson D.C."/>
            <person name="Schulman A.H."/>
            <person name="Timko M.P."/>
            <person name="dePamphilis C.W."/>
            <person name="Choi D."/>
            <person name="Shirasu K."/>
        </authorList>
    </citation>
    <scope>NUCLEOTIDE SEQUENCE [LARGE SCALE GENOMIC DNA]</scope>
    <source>
        <strain evidence="10">cv. UVA1</strain>
    </source>
</reference>
<dbReference type="OrthoDB" id="1925932at2759"/>
<dbReference type="SUPFAM" id="SSF54171">
    <property type="entry name" value="DNA-binding domain"/>
    <property type="match status" value="1"/>
</dbReference>
<dbReference type="CDD" id="cd00018">
    <property type="entry name" value="AP2"/>
    <property type="match status" value="1"/>
</dbReference>
<name>A0A5A7RD24_STRAF</name>
<dbReference type="GO" id="GO:0009873">
    <property type="term" value="P:ethylene-activated signaling pathway"/>
    <property type="evidence" value="ECO:0007669"/>
    <property type="project" value="InterPro"/>
</dbReference>
<dbReference type="Pfam" id="PF00847">
    <property type="entry name" value="AP2"/>
    <property type="match status" value="1"/>
</dbReference>
<gene>
    <name evidence="9" type="ORF">STAS_32963</name>
</gene>